<comment type="caution">
    <text evidence="1">The sequence shown here is derived from an EMBL/GenBank/DDBJ whole genome shotgun (WGS) entry which is preliminary data.</text>
</comment>
<gene>
    <name evidence="1" type="ORF">ACFPZ3_51275</name>
</gene>
<protein>
    <recommendedName>
        <fullName evidence="3">DUF2199 domain-containing protein</fullName>
    </recommendedName>
</protein>
<dbReference type="EMBL" id="JBHSPA010000074">
    <property type="protein sequence ID" value="MFC5832287.1"/>
    <property type="molecule type" value="Genomic_DNA"/>
</dbReference>
<dbReference type="Proteomes" id="UP001596058">
    <property type="component" value="Unassembled WGS sequence"/>
</dbReference>
<evidence type="ECO:0000313" key="1">
    <source>
        <dbReference type="EMBL" id="MFC5832287.1"/>
    </source>
</evidence>
<evidence type="ECO:0000313" key="2">
    <source>
        <dbReference type="Proteomes" id="UP001596058"/>
    </source>
</evidence>
<name>A0ABW1D4G6_9ACTN</name>
<sequence>MTPASTTPARRIISPRHARALADHGPGWAIMWDDRHDQPVIVRPEHGDDGALLEICDYEDMFFLWGDCDSCGDAHTCEACMPGGRPDFAVIAAHMTDILGDFYLDRDDIAACMPLTLPYTRALTGHGLQRRFQGHREDHAFNQFYRSPEGRLVKLKIPLSPTSAPAPAVPLTIEWTYLGLTGADDSYPVTNVPADTPPADIAALINTHLAIHPTHTHHAWHERHG</sequence>
<evidence type="ECO:0008006" key="3">
    <source>
        <dbReference type="Google" id="ProtNLM"/>
    </source>
</evidence>
<dbReference type="RefSeq" id="WP_379521746.1">
    <property type="nucleotide sequence ID" value="NZ_JBHSPA010000074.1"/>
</dbReference>
<proteinExistence type="predicted"/>
<keyword evidence="2" id="KW-1185">Reference proteome</keyword>
<organism evidence="1 2">
    <name type="scientific">Nonomuraea insulae</name>
    <dbReference type="NCBI Taxonomy" id="1616787"/>
    <lineage>
        <taxon>Bacteria</taxon>
        <taxon>Bacillati</taxon>
        <taxon>Actinomycetota</taxon>
        <taxon>Actinomycetes</taxon>
        <taxon>Streptosporangiales</taxon>
        <taxon>Streptosporangiaceae</taxon>
        <taxon>Nonomuraea</taxon>
    </lineage>
</organism>
<reference evidence="2" key="1">
    <citation type="journal article" date="2019" name="Int. J. Syst. Evol. Microbiol.">
        <title>The Global Catalogue of Microorganisms (GCM) 10K type strain sequencing project: providing services to taxonomists for standard genome sequencing and annotation.</title>
        <authorList>
            <consortium name="The Broad Institute Genomics Platform"/>
            <consortium name="The Broad Institute Genome Sequencing Center for Infectious Disease"/>
            <person name="Wu L."/>
            <person name="Ma J."/>
        </authorList>
    </citation>
    <scope>NUCLEOTIDE SEQUENCE [LARGE SCALE GENOMIC DNA]</scope>
    <source>
        <strain evidence="2">CCUG 53903</strain>
    </source>
</reference>
<accession>A0ABW1D4G6</accession>